<dbReference type="InterPro" id="IPR019922">
    <property type="entry name" value="Lucif-like_OxRdatse_MSMEG_4141"/>
</dbReference>
<evidence type="ECO:0000259" key="1">
    <source>
        <dbReference type="Pfam" id="PF00296"/>
    </source>
</evidence>
<dbReference type="NCBIfam" id="TIGR03620">
    <property type="entry name" value="F420_MSMEG_4141"/>
    <property type="match status" value="1"/>
</dbReference>
<gene>
    <name evidence="2" type="ORF">UA74_02160</name>
</gene>
<dbReference type="EMBL" id="CP016076">
    <property type="protein sequence ID" value="APU12519.1"/>
    <property type="molecule type" value="Genomic_DNA"/>
</dbReference>
<dbReference type="AlphaFoldDB" id="A0AAC9L8X0"/>
<dbReference type="Proteomes" id="UP000185511">
    <property type="component" value="Chromosome"/>
</dbReference>
<dbReference type="InterPro" id="IPR011251">
    <property type="entry name" value="Luciferase-like_dom"/>
</dbReference>
<dbReference type="Pfam" id="PF00296">
    <property type="entry name" value="Bac_luciferase"/>
    <property type="match status" value="1"/>
</dbReference>
<dbReference type="GO" id="GO:0016705">
    <property type="term" value="F:oxidoreductase activity, acting on paired donors, with incorporation or reduction of molecular oxygen"/>
    <property type="evidence" value="ECO:0007669"/>
    <property type="project" value="InterPro"/>
</dbReference>
<dbReference type="Gene3D" id="3.20.20.30">
    <property type="entry name" value="Luciferase-like domain"/>
    <property type="match status" value="1"/>
</dbReference>
<dbReference type="PANTHER" id="PTHR43244">
    <property type="match status" value="1"/>
</dbReference>
<dbReference type="InterPro" id="IPR036661">
    <property type="entry name" value="Luciferase-like_sf"/>
</dbReference>
<dbReference type="RefSeq" id="WP_075765912.1">
    <property type="nucleotide sequence ID" value="NZ_CP016076.1"/>
</dbReference>
<protein>
    <submittedName>
        <fullName evidence="2">F420-dependent oxidoreductase</fullName>
    </submittedName>
</protein>
<evidence type="ECO:0000313" key="3">
    <source>
        <dbReference type="Proteomes" id="UP000185511"/>
    </source>
</evidence>
<dbReference type="SUPFAM" id="SSF51679">
    <property type="entry name" value="Bacterial luciferase-like"/>
    <property type="match status" value="1"/>
</dbReference>
<name>A0AAC9L8X0_9PSEU</name>
<dbReference type="PANTHER" id="PTHR43244:SF2">
    <property type="entry name" value="CONSERVED HYPOTHETICAL ALANINE AND PROLINE-RICH PROTEIN"/>
    <property type="match status" value="1"/>
</dbReference>
<dbReference type="KEGG" id="acad:UA74_02160"/>
<reference evidence="3" key="1">
    <citation type="submission" date="2016-06" db="EMBL/GenBank/DDBJ databases">
        <title>Complete genome sequence of Actinoalloteichus fjordicus DSM 46855 (=ADI127-17), type strain of the new species Actinoalloteichus fjordicus.</title>
        <authorList>
            <person name="Ruckert C."/>
            <person name="Nouioui I."/>
            <person name="Willmese J."/>
            <person name="van Wezel G."/>
            <person name="Klenk H.-P."/>
            <person name="Kalinowski J."/>
            <person name="Zotchev S.B."/>
        </authorList>
    </citation>
    <scope>NUCLEOTIDE SEQUENCE [LARGE SCALE GENOMIC DNA]</scope>
    <source>
        <strain evidence="3">ADI127-7</strain>
    </source>
</reference>
<organism evidence="2 3">
    <name type="scientific">Actinoalloteichus fjordicus</name>
    <dbReference type="NCBI Taxonomy" id="1612552"/>
    <lineage>
        <taxon>Bacteria</taxon>
        <taxon>Bacillati</taxon>
        <taxon>Actinomycetota</taxon>
        <taxon>Actinomycetes</taxon>
        <taxon>Pseudonocardiales</taxon>
        <taxon>Pseudonocardiaceae</taxon>
        <taxon>Actinoalloteichus</taxon>
    </lineage>
</organism>
<keyword evidence="3" id="KW-1185">Reference proteome</keyword>
<evidence type="ECO:0000313" key="2">
    <source>
        <dbReference type="EMBL" id="APU12519.1"/>
    </source>
</evidence>
<accession>A0AAC9L8X0</accession>
<sequence>MTEHGVRRLPDLGRVGVWTNGTAWQSPERNAELAAEVEELGYGAVWLSEGVTRDPFLDADAMLRATSRLTLATGIAVISLRQPWAVNALTARLADAHPDRFLLGLGTSNAAFVRDLLGLPFDKPLAAMRDYLTGLDAARAATAAMGLDVAGPRQPRVLSALGPKMLALAGSHAEGTHTYLVPPEHTALARQTLGPGPLVVPEQAVVLSTDHEVVRRRARAHVGSYLARPAYPANWIRLGFTEDDLVDGGSDRLVDAVVVGGDAAAIRARVQAHLDAGADHVCIQALGDDSTTVDVDQWRELAPALLS</sequence>
<dbReference type="InterPro" id="IPR050564">
    <property type="entry name" value="F420-G6PD/mer"/>
</dbReference>
<proteinExistence type="predicted"/>
<feature type="domain" description="Luciferase-like" evidence="1">
    <location>
        <begin position="14"/>
        <end position="279"/>
    </location>
</feature>